<accession>A0A7W8XKM8</accession>
<dbReference type="Proteomes" id="UP000528824">
    <property type="component" value="Unassembled WGS sequence"/>
</dbReference>
<sequence length="52" mass="5526">MNWNTSSTFTPVALALGGQPARKARMLGDAAYILIKDWPSAAGEEYVSAVKA</sequence>
<dbReference type="Pfam" id="PF06169">
    <property type="entry name" value="DUF982"/>
    <property type="match status" value="1"/>
</dbReference>
<dbReference type="AlphaFoldDB" id="A0A7W8XKM8"/>
<name>A0A7W8XKM8_9HYPH</name>
<organism evidence="1 2">
    <name type="scientific">Rhizobium lentis</name>
    <dbReference type="NCBI Taxonomy" id="1138194"/>
    <lineage>
        <taxon>Bacteria</taxon>
        <taxon>Pseudomonadati</taxon>
        <taxon>Pseudomonadota</taxon>
        <taxon>Alphaproteobacteria</taxon>
        <taxon>Hyphomicrobiales</taxon>
        <taxon>Rhizobiaceae</taxon>
        <taxon>Rhizobium/Agrobacterium group</taxon>
        <taxon>Rhizobium</taxon>
    </lineage>
</organism>
<proteinExistence type="predicted"/>
<evidence type="ECO:0008006" key="3">
    <source>
        <dbReference type="Google" id="ProtNLM"/>
    </source>
</evidence>
<keyword evidence="2" id="KW-1185">Reference proteome</keyword>
<dbReference type="InterPro" id="IPR010385">
    <property type="entry name" value="DUF982"/>
</dbReference>
<dbReference type="EMBL" id="JACHBC010000026">
    <property type="protein sequence ID" value="MBB5564623.1"/>
    <property type="molecule type" value="Genomic_DNA"/>
</dbReference>
<gene>
    <name evidence="1" type="ORF">GGI59_006332</name>
</gene>
<protein>
    <recommendedName>
        <fullName evidence="3">DUF982 domain-containing protein</fullName>
    </recommendedName>
</protein>
<dbReference type="Gene3D" id="6.10.250.730">
    <property type="match status" value="1"/>
</dbReference>
<reference evidence="1 2" key="1">
    <citation type="submission" date="2020-08" db="EMBL/GenBank/DDBJ databases">
        <title>Genomic Encyclopedia of Type Strains, Phase IV (KMG-V): Genome sequencing to study the core and pangenomes of soil and plant-associated prokaryotes.</title>
        <authorList>
            <person name="Whitman W."/>
        </authorList>
    </citation>
    <scope>NUCLEOTIDE SEQUENCE [LARGE SCALE GENOMIC DNA]</scope>
    <source>
        <strain evidence="1 2">SEMIA 4034</strain>
    </source>
</reference>
<evidence type="ECO:0000313" key="2">
    <source>
        <dbReference type="Proteomes" id="UP000528824"/>
    </source>
</evidence>
<comment type="caution">
    <text evidence="1">The sequence shown here is derived from an EMBL/GenBank/DDBJ whole genome shotgun (WGS) entry which is preliminary data.</text>
</comment>
<evidence type="ECO:0000313" key="1">
    <source>
        <dbReference type="EMBL" id="MBB5564623.1"/>
    </source>
</evidence>